<dbReference type="InterPro" id="IPR036709">
    <property type="entry name" value="Autotransporte_beta_dom_sf"/>
</dbReference>
<dbReference type="SUPFAM" id="SSF103515">
    <property type="entry name" value="Autotransporter"/>
    <property type="match status" value="1"/>
</dbReference>
<evidence type="ECO:0000259" key="2">
    <source>
        <dbReference type="PROSITE" id="PS51208"/>
    </source>
</evidence>
<keyword evidence="1" id="KW-0732">Signal</keyword>
<feature type="signal peptide" evidence="1">
    <location>
        <begin position="1"/>
        <end position="27"/>
    </location>
</feature>
<dbReference type="Gene3D" id="2.40.128.130">
    <property type="entry name" value="Autotransporter beta-domain"/>
    <property type="match status" value="1"/>
</dbReference>
<protein>
    <recommendedName>
        <fullName evidence="2">Autotransporter domain-containing protein</fullName>
    </recommendedName>
</protein>
<dbReference type="InterPro" id="IPR006315">
    <property type="entry name" value="OM_autotransptr_brl_dom"/>
</dbReference>
<dbReference type="GO" id="GO:0019867">
    <property type="term" value="C:outer membrane"/>
    <property type="evidence" value="ECO:0007669"/>
    <property type="project" value="InterPro"/>
</dbReference>
<dbReference type="Proteomes" id="UP000011744">
    <property type="component" value="Unassembled WGS sequence"/>
</dbReference>
<accession>M2Z6Y8</accession>
<keyword evidence="4" id="KW-1185">Reference proteome</keyword>
<dbReference type="OrthoDB" id="9815357at2"/>
<dbReference type="EMBL" id="AONQ01000023">
    <property type="protein sequence ID" value="EME70075.1"/>
    <property type="molecule type" value="Genomic_DNA"/>
</dbReference>
<name>M2Z6Y8_9PROT</name>
<sequence>MAAWSWTSRFAGLFIACAGLAAGEALAASSDVANRGTAEGFGDAMGSSARSASEKTITKAGAPGAAPIQYEAWLSGSYSKNRFSDRAERMDQNMSLAILGGGAMIDERYIIGGGLAHGWVDTKVRQKANTSITDNDTMAKVVALYGGYLPTPSLLLDLMVQRMWLDQDERQNNGVSSKKDLTGWAGNMGATYTHLYGDYDFGLKADYHMIQITTEAYADSTGARTAERGTIQHKLSLTGDVGYTIGRFHPLVMAGYEWVLNPVRDGITDKRTDGTGWLVGAGLDVDLDPVVVSLAGNTLLDNANNRSVDVMLSLKARF</sequence>
<comment type="caution">
    <text evidence="3">The sequence shown here is derived from an EMBL/GenBank/DDBJ whole genome shotgun (WGS) entry which is preliminary data.</text>
</comment>
<feature type="domain" description="Autotransporter" evidence="2">
    <location>
        <begin position="65"/>
        <end position="318"/>
    </location>
</feature>
<organism evidence="3 4">
    <name type="scientific">Paramagnetospirillum caucaseum</name>
    <dbReference type="NCBI Taxonomy" id="1244869"/>
    <lineage>
        <taxon>Bacteria</taxon>
        <taxon>Pseudomonadati</taxon>
        <taxon>Pseudomonadota</taxon>
        <taxon>Alphaproteobacteria</taxon>
        <taxon>Rhodospirillales</taxon>
        <taxon>Magnetospirillaceae</taxon>
        <taxon>Paramagnetospirillum</taxon>
    </lineage>
</organism>
<evidence type="ECO:0000313" key="3">
    <source>
        <dbReference type="EMBL" id="EME70075.1"/>
    </source>
</evidence>
<dbReference type="RefSeq" id="WP_008617061.1">
    <property type="nucleotide sequence ID" value="NZ_AONQ01000023.1"/>
</dbReference>
<dbReference type="SMART" id="SM00869">
    <property type="entry name" value="Autotransporter"/>
    <property type="match status" value="1"/>
</dbReference>
<proteinExistence type="predicted"/>
<evidence type="ECO:0000256" key="1">
    <source>
        <dbReference type="SAM" id="SignalP"/>
    </source>
</evidence>
<dbReference type="PROSITE" id="PS51208">
    <property type="entry name" value="AUTOTRANSPORTER"/>
    <property type="match status" value="1"/>
</dbReference>
<dbReference type="AlphaFoldDB" id="M2Z6Y8"/>
<dbReference type="NCBIfam" id="TIGR01414">
    <property type="entry name" value="autotrans_barl"/>
    <property type="match status" value="1"/>
</dbReference>
<dbReference type="STRING" id="1244869.H261_10349"/>
<dbReference type="InterPro" id="IPR005546">
    <property type="entry name" value="Autotransporte_beta"/>
</dbReference>
<reference evidence="3 4" key="1">
    <citation type="journal article" date="2014" name="Genome Announc.">
        <title>Draft Genome Sequence of Magnetospirillum sp. Strain SO-1, a Freshwater Magnetotactic Bacterium Isolated from the Ol'khovka River, Russia.</title>
        <authorList>
            <person name="Grouzdev D.S."/>
            <person name="Dziuba M.V."/>
            <person name="Sukhacheva M.S."/>
            <person name="Mardanov A.V."/>
            <person name="Beletskiy A.V."/>
            <person name="Kuznetsov B.B."/>
            <person name="Skryabin K.G."/>
        </authorList>
    </citation>
    <scope>NUCLEOTIDE SEQUENCE [LARGE SCALE GENOMIC DNA]</scope>
    <source>
        <strain evidence="3 4">SO-1</strain>
    </source>
</reference>
<evidence type="ECO:0000313" key="4">
    <source>
        <dbReference type="Proteomes" id="UP000011744"/>
    </source>
</evidence>
<gene>
    <name evidence="3" type="ORF">H261_10349</name>
</gene>
<dbReference type="PATRIC" id="fig|1244869.3.peg.2096"/>
<feature type="chain" id="PRO_5004030450" description="Autotransporter domain-containing protein" evidence="1">
    <location>
        <begin position="28"/>
        <end position="318"/>
    </location>
</feature>
<dbReference type="Pfam" id="PF03797">
    <property type="entry name" value="Autotransporter"/>
    <property type="match status" value="1"/>
</dbReference>